<dbReference type="OrthoDB" id="3646162at2759"/>
<dbReference type="EMBL" id="MU004241">
    <property type="protein sequence ID" value="KAF2664970.1"/>
    <property type="molecule type" value="Genomic_DNA"/>
</dbReference>
<evidence type="ECO:0000313" key="2">
    <source>
        <dbReference type="EMBL" id="KAF2664970.1"/>
    </source>
</evidence>
<proteinExistence type="predicted"/>
<feature type="domain" description="DUF7600" evidence="1">
    <location>
        <begin position="368"/>
        <end position="502"/>
    </location>
</feature>
<evidence type="ECO:0000259" key="1">
    <source>
        <dbReference type="Pfam" id="PF24539"/>
    </source>
</evidence>
<gene>
    <name evidence="2" type="ORF">BT63DRAFT_459587</name>
</gene>
<dbReference type="InterPro" id="IPR056021">
    <property type="entry name" value="DUF7600"/>
</dbReference>
<organism evidence="2 3">
    <name type="scientific">Microthyrium microscopicum</name>
    <dbReference type="NCBI Taxonomy" id="703497"/>
    <lineage>
        <taxon>Eukaryota</taxon>
        <taxon>Fungi</taxon>
        <taxon>Dikarya</taxon>
        <taxon>Ascomycota</taxon>
        <taxon>Pezizomycotina</taxon>
        <taxon>Dothideomycetes</taxon>
        <taxon>Dothideomycetes incertae sedis</taxon>
        <taxon>Microthyriales</taxon>
        <taxon>Microthyriaceae</taxon>
        <taxon>Microthyrium</taxon>
    </lineage>
</organism>
<sequence>MADFIRYCCPLCGCPIGGACYETWIHEIRALYVTDWNDWTDVNLSGVGWSRANTDSDIVPQNIGERYKGPHPKPIKYIEVTRMLPTTAPSLGHHGANKAMGYSIHDACWNILERACDPEPIHLQSLMLILRSFPNDQGIVNWGHTYGNLFKPMNSEHRAIPGQTAVFTHRYDKSQLTDPGDCGLQEEFIAWAQDQTNDHLLLRTLGVPSQTRDDCLEKLPFEIRAMILPYISSSDMLNMIFSSAAFRSSELLEIFFKSRFAFYGEHEYVLEAQTLRTLRSGRQHVSWHSVYSNFRKYLPTHAMTMQRLRSRKRIWHLVLPLAHLVVTHQGLEPEGQVFPAGDLQHQSKQRLASTDLVYAHGSWLSAVAFYRKITINPTQITRIDISRLAFHGAIYTSGLKIFQDGKTDVLDLGYPTLGQKSSYKLDHSTVANDKKTSMLTKLYAVVAPLGILALSTVPDDVDLVKTSFETGRKIDVMEFEAEQEIELKAHFDAFRMISLQIEPVFH</sequence>
<keyword evidence="3" id="KW-1185">Reference proteome</keyword>
<dbReference type="PROSITE" id="PS51257">
    <property type="entry name" value="PROKAR_LIPOPROTEIN"/>
    <property type="match status" value="1"/>
</dbReference>
<reference evidence="2" key="1">
    <citation type="journal article" date="2020" name="Stud. Mycol.">
        <title>101 Dothideomycetes genomes: a test case for predicting lifestyles and emergence of pathogens.</title>
        <authorList>
            <person name="Haridas S."/>
            <person name="Albert R."/>
            <person name="Binder M."/>
            <person name="Bloem J."/>
            <person name="Labutti K."/>
            <person name="Salamov A."/>
            <person name="Andreopoulos B."/>
            <person name="Baker S."/>
            <person name="Barry K."/>
            <person name="Bills G."/>
            <person name="Bluhm B."/>
            <person name="Cannon C."/>
            <person name="Castanera R."/>
            <person name="Culley D."/>
            <person name="Daum C."/>
            <person name="Ezra D."/>
            <person name="Gonzalez J."/>
            <person name="Henrissat B."/>
            <person name="Kuo A."/>
            <person name="Liang C."/>
            <person name="Lipzen A."/>
            <person name="Lutzoni F."/>
            <person name="Magnuson J."/>
            <person name="Mondo S."/>
            <person name="Nolan M."/>
            <person name="Ohm R."/>
            <person name="Pangilinan J."/>
            <person name="Park H.-J."/>
            <person name="Ramirez L."/>
            <person name="Alfaro M."/>
            <person name="Sun H."/>
            <person name="Tritt A."/>
            <person name="Yoshinaga Y."/>
            <person name="Zwiers L.-H."/>
            <person name="Turgeon B."/>
            <person name="Goodwin S."/>
            <person name="Spatafora J."/>
            <person name="Crous P."/>
            <person name="Grigoriev I."/>
        </authorList>
    </citation>
    <scope>NUCLEOTIDE SEQUENCE</scope>
    <source>
        <strain evidence="2">CBS 115976</strain>
    </source>
</reference>
<accession>A0A6A6TZ47</accession>
<protein>
    <recommendedName>
        <fullName evidence="1">DUF7600 domain-containing protein</fullName>
    </recommendedName>
</protein>
<evidence type="ECO:0000313" key="3">
    <source>
        <dbReference type="Proteomes" id="UP000799302"/>
    </source>
</evidence>
<dbReference type="AlphaFoldDB" id="A0A6A6TZ47"/>
<name>A0A6A6TZ47_9PEZI</name>
<dbReference type="Pfam" id="PF24539">
    <property type="entry name" value="DUF7600"/>
    <property type="match status" value="1"/>
</dbReference>
<dbReference type="Proteomes" id="UP000799302">
    <property type="component" value="Unassembled WGS sequence"/>
</dbReference>